<dbReference type="VEuPathDB" id="MicrosporidiaDB:A0H76_416"/>
<accession>A0A1X0QC14</accession>
<proteinExistence type="predicted"/>
<name>A0A1X0QC14_9MICR</name>
<keyword evidence="2" id="KW-1185">Reference proteome</keyword>
<evidence type="ECO:0000313" key="1">
    <source>
        <dbReference type="EMBL" id="ORD97298.1"/>
    </source>
</evidence>
<dbReference type="VEuPathDB" id="MicrosporidiaDB:HERIO_810"/>
<comment type="caution">
    <text evidence="1">The sequence shown here is derived from an EMBL/GenBank/DDBJ whole genome shotgun (WGS) entry which is preliminary data.</text>
</comment>
<reference evidence="1 2" key="1">
    <citation type="journal article" date="2017" name="Environ. Microbiol.">
        <title>Decay of the glycolytic pathway and adaptation to intranuclear parasitism within Enterocytozoonidae microsporidia.</title>
        <authorList>
            <person name="Wiredu Boakye D."/>
            <person name="Jaroenlak P."/>
            <person name="Prachumwat A."/>
            <person name="Williams T.A."/>
            <person name="Bateman K.S."/>
            <person name="Itsathitphaisarn O."/>
            <person name="Sritunyalucksana K."/>
            <person name="Paszkiewicz K.H."/>
            <person name="Moore K.A."/>
            <person name="Stentiford G.D."/>
            <person name="Williams B.A."/>
        </authorList>
    </citation>
    <scope>NUCLEOTIDE SEQUENCE [LARGE SCALE GENOMIC DNA]</scope>
    <source>
        <strain evidence="1 2">GB1</strain>
    </source>
</reference>
<dbReference type="Proteomes" id="UP000192356">
    <property type="component" value="Unassembled WGS sequence"/>
</dbReference>
<gene>
    <name evidence="1" type="ORF">HERIO_810</name>
</gene>
<dbReference type="AlphaFoldDB" id="A0A1X0QC14"/>
<organism evidence="1 2">
    <name type="scientific">Hepatospora eriocheir</name>
    <dbReference type="NCBI Taxonomy" id="1081669"/>
    <lineage>
        <taxon>Eukaryota</taxon>
        <taxon>Fungi</taxon>
        <taxon>Fungi incertae sedis</taxon>
        <taxon>Microsporidia</taxon>
        <taxon>Hepatosporidae</taxon>
        <taxon>Hepatospora</taxon>
    </lineage>
</organism>
<evidence type="ECO:0000313" key="2">
    <source>
        <dbReference type="Proteomes" id="UP000192356"/>
    </source>
</evidence>
<protein>
    <submittedName>
        <fullName evidence="1">Uncharacterized protein</fullName>
    </submittedName>
</protein>
<sequence>MLLTRLLGNLKLISSELPNTSKIFAFLENKNHALSFDGKELKGLNRSLSENNFKIPELTPGVEKNMVTKFNLGANKLCVNTENKIVKCSAGSKEMIILLEFLTENIKVRLKDINGNCFTKIGEESQFDKLNVELLPCENGNKDQTYILVDRNPSSQPKVHLAAKI</sequence>
<dbReference type="EMBL" id="LVKB01000029">
    <property type="protein sequence ID" value="ORD97298.1"/>
    <property type="molecule type" value="Genomic_DNA"/>
</dbReference>